<protein>
    <submittedName>
        <fullName evidence="2">Siderophore-interacting protein</fullName>
    </submittedName>
</protein>
<dbReference type="SUPFAM" id="SSF63380">
    <property type="entry name" value="Riboflavin synthase domain-like"/>
    <property type="match status" value="1"/>
</dbReference>
<dbReference type="InterPro" id="IPR017938">
    <property type="entry name" value="Riboflavin_synthase-like_b-brl"/>
</dbReference>
<evidence type="ECO:0000259" key="1">
    <source>
        <dbReference type="PROSITE" id="PS51384"/>
    </source>
</evidence>
<dbReference type="KEGG" id="cei:CEPID_09540"/>
<feature type="domain" description="FAD-binding FR-type" evidence="1">
    <location>
        <begin position="3"/>
        <end position="149"/>
    </location>
</feature>
<dbReference type="Proteomes" id="UP000035368">
    <property type="component" value="Chromosome"/>
</dbReference>
<dbReference type="InterPro" id="IPR039374">
    <property type="entry name" value="SIP_fam"/>
</dbReference>
<sequence>MGKSVIACRVFDITDPCPNLRRSTLHSPDLIGAQLSGPDEYFGPLMPPTDVAFTPFDCVATNIRAAVQALPNETRPNLRWYTVRTLDASNGLLTFDVVLHNYVSGPGSTWISGAQVGDSCGICLAQSLWQPTTAPQILVADTTGTPALLSILDQLPSDALADCSVAVCAPSKSDIELPALPHYSPRLRHLSVKYSATSTAPQTIPDVLRQ</sequence>
<organism evidence="2 3">
    <name type="scientific">Corynebacterium epidermidicanis</name>
    <dbReference type="NCBI Taxonomy" id="1050174"/>
    <lineage>
        <taxon>Bacteria</taxon>
        <taxon>Bacillati</taxon>
        <taxon>Actinomycetota</taxon>
        <taxon>Actinomycetes</taxon>
        <taxon>Mycobacteriales</taxon>
        <taxon>Corynebacteriaceae</taxon>
        <taxon>Corynebacterium</taxon>
    </lineage>
</organism>
<dbReference type="STRING" id="1050174.CEPID_09540"/>
<dbReference type="GO" id="GO:0016491">
    <property type="term" value="F:oxidoreductase activity"/>
    <property type="evidence" value="ECO:0007669"/>
    <property type="project" value="InterPro"/>
</dbReference>
<dbReference type="Gene3D" id="2.40.30.10">
    <property type="entry name" value="Translation factors"/>
    <property type="match status" value="1"/>
</dbReference>
<proteinExistence type="predicted"/>
<keyword evidence="3" id="KW-1185">Reference proteome</keyword>
<dbReference type="PANTHER" id="PTHR30157">
    <property type="entry name" value="FERRIC REDUCTASE, NADPH-DEPENDENT"/>
    <property type="match status" value="1"/>
</dbReference>
<evidence type="ECO:0000313" key="3">
    <source>
        <dbReference type="Proteomes" id="UP000035368"/>
    </source>
</evidence>
<name>A0A0G3GW66_9CORY</name>
<dbReference type="RefSeq" id="WP_052843486.1">
    <property type="nucleotide sequence ID" value="NZ_CP011541.1"/>
</dbReference>
<dbReference type="EMBL" id="CP011541">
    <property type="protein sequence ID" value="AKK03753.1"/>
    <property type="molecule type" value="Genomic_DNA"/>
</dbReference>
<dbReference type="AlphaFoldDB" id="A0A0G3GW66"/>
<dbReference type="Pfam" id="PF08021">
    <property type="entry name" value="FAD_binding_9"/>
    <property type="match status" value="1"/>
</dbReference>
<dbReference type="PANTHER" id="PTHR30157:SF0">
    <property type="entry name" value="NADPH-DEPENDENT FERRIC-CHELATE REDUCTASE"/>
    <property type="match status" value="1"/>
</dbReference>
<dbReference type="PATRIC" id="fig|1050174.4.peg.1926"/>
<dbReference type="PROSITE" id="PS51384">
    <property type="entry name" value="FAD_FR"/>
    <property type="match status" value="1"/>
</dbReference>
<evidence type="ECO:0000313" key="2">
    <source>
        <dbReference type="EMBL" id="AKK03753.1"/>
    </source>
</evidence>
<dbReference type="InterPro" id="IPR013113">
    <property type="entry name" value="SIP_FAD-bd"/>
</dbReference>
<reference evidence="2 3" key="1">
    <citation type="submission" date="2015-05" db="EMBL/GenBank/DDBJ databases">
        <title>Complete genome sequence of Corynebacterium epidermidicanis DSM 45586, isolated from the skin of a dog suffering from pruritus.</title>
        <authorList>
            <person name="Ruckert C."/>
            <person name="Albersmeier A."/>
            <person name="Winkler A."/>
            <person name="Tauch A."/>
        </authorList>
    </citation>
    <scope>NUCLEOTIDE SEQUENCE [LARGE SCALE GENOMIC DNA]</scope>
    <source>
        <strain evidence="2 3">DSM 45586</strain>
    </source>
</reference>
<dbReference type="CDD" id="cd06193">
    <property type="entry name" value="siderophore_interacting"/>
    <property type="match status" value="1"/>
</dbReference>
<dbReference type="InterPro" id="IPR017927">
    <property type="entry name" value="FAD-bd_FR_type"/>
</dbReference>
<accession>A0A0G3GW66</accession>
<dbReference type="OrthoDB" id="3291337at2"/>
<gene>
    <name evidence="2" type="ORF">CEPID_09540</name>
</gene>